<feature type="region of interest" description="Disordered" evidence="1">
    <location>
        <begin position="28"/>
        <end position="91"/>
    </location>
</feature>
<accession>A0A177HKJ3</accession>
<proteinExistence type="predicted"/>
<evidence type="ECO:0000313" key="4">
    <source>
        <dbReference type="Proteomes" id="UP000077381"/>
    </source>
</evidence>
<evidence type="ECO:0000313" key="3">
    <source>
        <dbReference type="EMBL" id="OAH11130.1"/>
    </source>
</evidence>
<gene>
    <name evidence="3" type="ORF">STSP_55070</name>
</gene>
<evidence type="ECO:0000256" key="2">
    <source>
        <dbReference type="SAM" id="SignalP"/>
    </source>
</evidence>
<dbReference type="RefSeq" id="WP_067283264.1">
    <property type="nucleotide sequence ID" value="NZ_LOHS01000114.1"/>
</dbReference>
<dbReference type="AlphaFoldDB" id="A0A177HKJ3"/>
<feature type="chain" id="PRO_5008062941" evidence="2">
    <location>
        <begin position="29"/>
        <end position="194"/>
    </location>
</feature>
<dbReference type="Proteomes" id="UP000077381">
    <property type="component" value="Unassembled WGS sequence"/>
</dbReference>
<feature type="compositionally biased region" description="Basic and acidic residues" evidence="1">
    <location>
        <begin position="41"/>
        <end position="91"/>
    </location>
</feature>
<keyword evidence="2" id="KW-0732">Signal</keyword>
<organism evidence="3 4">
    <name type="scientific">Streptomyces jeddahensis</name>
    <dbReference type="NCBI Taxonomy" id="1716141"/>
    <lineage>
        <taxon>Bacteria</taxon>
        <taxon>Bacillati</taxon>
        <taxon>Actinomycetota</taxon>
        <taxon>Actinomycetes</taxon>
        <taxon>Kitasatosporales</taxon>
        <taxon>Streptomycetaceae</taxon>
        <taxon>Streptomyces</taxon>
    </lineage>
</organism>
<evidence type="ECO:0000256" key="1">
    <source>
        <dbReference type="SAM" id="MobiDB-lite"/>
    </source>
</evidence>
<sequence>MKTRTVAVTTAAVGVAALTLTGMTYASATGSSQSAPQAIADHARYGGEDSEKKDEGKDYDYKKEDKGYDKEDKDYDKGHKGYDKGHKDHDEDKVVVNGQKYPAHKYQCFPVASVQVPNGDGPVADDTFNVENLSNKIVEFFDTINCSNTPEAILSPKSSQFVVDGNVEDDVIVGSFKVIDSHYDHKGDHEGYDD</sequence>
<dbReference type="OrthoDB" id="4325903at2"/>
<keyword evidence="4" id="KW-1185">Reference proteome</keyword>
<dbReference type="PATRIC" id="fig|1716141.3.peg.5788"/>
<name>A0A177HKJ3_9ACTN</name>
<protein>
    <submittedName>
        <fullName evidence="3">Uncharacterized protein</fullName>
    </submittedName>
</protein>
<reference evidence="3 4" key="1">
    <citation type="submission" date="2015-12" db="EMBL/GenBank/DDBJ databases">
        <title>Genome sequence of Streptomyces sp. G25.</title>
        <authorList>
            <person name="Poehlein A."/>
            <person name="Roettig A."/>
            <person name="Hiessl S."/>
            <person name="Hauschild P."/>
            <person name="Schauer J."/>
            <person name="Madkour M.H."/>
            <person name="Al-Ansari A.M."/>
            <person name="Almakishah N.H."/>
            <person name="Steinbuechel A."/>
            <person name="Daniel R."/>
        </authorList>
    </citation>
    <scope>NUCLEOTIDE SEQUENCE [LARGE SCALE GENOMIC DNA]</scope>
    <source>
        <strain evidence="4">G25(2015)</strain>
    </source>
</reference>
<feature type="signal peptide" evidence="2">
    <location>
        <begin position="1"/>
        <end position="28"/>
    </location>
</feature>
<dbReference type="EMBL" id="LOHS01000114">
    <property type="protein sequence ID" value="OAH11130.1"/>
    <property type="molecule type" value="Genomic_DNA"/>
</dbReference>
<comment type="caution">
    <text evidence="3">The sequence shown here is derived from an EMBL/GenBank/DDBJ whole genome shotgun (WGS) entry which is preliminary data.</text>
</comment>